<gene>
    <name evidence="1" type="ORF">CYR79_05865</name>
</gene>
<dbReference type="EMBL" id="PKGI01000028">
    <property type="protein sequence ID" value="PLA76552.1"/>
    <property type="molecule type" value="Genomic_DNA"/>
</dbReference>
<evidence type="ECO:0000313" key="1">
    <source>
        <dbReference type="EMBL" id="PLA76552.1"/>
    </source>
</evidence>
<proteinExistence type="predicted"/>
<protein>
    <submittedName>
        <fullName evidence="1">Uncharacterized protein</fullName>
    </submittedName>
</protein>
<sequence>MMETNQELRQQFKNFVADFKRFDDIVFIDWHNANERSANHVNYMINEKTGELHISGDLGSASFYCYGKNTWQDISSYFEDLGYFLSKAEASSEEDGGGRNIEHGTGELSARERLKLWAVGIQMILEKYGSEVGKNVS</sequence>
<comment type="caution">
    <text evidence="1">The sequence shown here is derived from an EMBL/GenBank/DDBJ whole genome shotgun (WGS) entry which is preliminary data.</text>
</comment>
<evidence type="ECO:0000313" key="2">
    <source>
        <dbReference type="Proteomes" id="UP000234579"/>
    </source>
</evidence>
<organism evidence="1 2">
    <name type="scientific">Ligilactobacillus agilis</name>
    <dbReference type="NCBI Taxonomy" id="1601"/>
    <lineage>
        <taxon>Bacteria</taxon>
        <taxon>Bacillati</taxon>
        <taxon>Bacillota</taxon>
        <taxon>Bacilli</taxon>
        <taxon>Lactobacillales</taxon>
        <taxon>Lactobacillaceae</taxon>
        <taxon>Ligilactobacillus</taxon>
    </lineage>
</organism>
<accession>A0A2I2AAY9</accession>
<name>A0A2I2AAY9_9LACO</name>
<reference evidence="2" key="1">
    <citation type="submission" date="2017-12" db="EMBL/GenBank/DDBJ databases">
        <authorList>
            <person name="Christensen H."/>
        </authorList>
    </citation>
    <scope>NUCLEOTIDE SEQUENCE [LARGE SCALE GENOMIC DNA]</scope>
    <source>
        <strain evidence="2">268A</strain>
    </source>
</reference>
<dbReference type="AlphaFoldDB" id="A0A2I2AAY9"/>
<dbReference type="Proteomes" id="UP000234579">
    <property type="component" value="Unassembled WGS sequence"/>
</dbReference>